<protein>
    <submittedName>
        <fullName evidence="2">DUF4271 domain-containing protein</fullName>
    </submittedName>
</protein>
<proteinExistence type="predicted"/>
<dbReference type="Pfam" id="PF14093">
    <property type="entry name" value="DUF4271"/>
    <property type="match status" value="1"/>
</dbReference>
<feature type="transmembrane region" description="Helical" evidence="1">
    <location>
        <begin position="114"/>
        <end position="141"/>
    </location>
</feature>
<evidence type="ECO:0000313" key="3">
    <source>
        <dbReference type="Proteomes" id="UP000824023"/>
    </source>
</evidence>
<keyword evidence="1" id="KW-0472">Membrane</keyword>
<feature type="transmembrane region" description="Helical" evidence="1">
    <location>
        <begin position="180"/>
        <end position="201"/>
    </location>
</feature>
<evidence type="ECO:0000256" key="1">
    <source>
        <dbReference type="SAM" id="Phobius"/>
    </source>
</evidence>
<sequence length="244" mass="27955">MTGLAINNPTLLATLSAMPIPYTLQGDPWVTGLILACFFLSAWVLARSRGFLWQRGKDFLLHRDRPGLFSTSVGNDIPYQLLLLAQACLLTGLYLFVCYQAIHPLPPVPTSWKWIGTYVILAALSFFVKWLSYLFCGWIFLDKEKTSTWVESYATLLYYLGLALFFVVLSVVYFALPLKIILIAGVVLFLFLKILTLYKWIKLFCVNLYGCFFVILYFCALEIIPCLLLYRGLEQLNNHLIVKY</sequence>
<organism evidence="2 3">
    <name type="scientific">Candidatus Bacteroides merdipullorum</name>
    <dbReference type="NCBI Taxonomy" id="2838474"/>
    <lineage>
        <taxon>Bacteria</taxon>
        <taxon>Pseudomonadati</taxon>
        <taxon>Bacteroidota</taxon>
        <taxon>Bacteroidia</taxon>
        <taxon>Bacteroidales</taxon>
        <taxon>Bacteroidaceae</taxon>
        <taxon>Bacteroides</taxon>
    </lineage>
</organism>
<dbReference type="EMBL" id="DXCK01000073">
    <property type="protein sequence ID" value="HIZ01669.1"/>
    <property type="molecule type" value="Genomic_DNA"/>
</dbReference>
<evidence type="ECO:0000313" key="2">
    <source>
        <dbReference type="EMBL" id="HIZ01669.1"/>
    </source>
</evidence>
<comment type="caution">
    <text evidence="2">The sequence shown here is derived from an EMBL/GenBank/DDBJ whole genome shotgun (WGS) entry which is preliminary data.</text>
</comment>
<accession>A0A9D2A5P6</accession>
<keyword evidence="1" id="KW-0812">Transmembrane</keyword>
<reference evidence="2" key="1">
    <citation type="journal article" date="2021" name="PeerJ">
        <title>Extensive microbial diversity within the chicken gut microbiome revealed by metagenomics and culture.</title>
        <authorList>
            <person name="Gilroy R."/>
            <person name="Ravi A."/>
            <person name="Getino M."/>
            <person name="Pursley I."/>
            <person name="Horton D.L."/>
            <person name="Alikhan N.F."/>
            <person name="Baker D."/>
            <person name="Gharbi K."/>
            <person name="Hall N."/>
            <person name="Watson M."/>
            <person name="Adriaenssens E.M."/>
            <person name="Foster-Nyarko E."/>
            <person name="Jarju S."/>
            <person name="Secka A."/>
            <person name="Antonio M."/>
            <person name="Oren A."/>
            <person name="Chaudhuri R.R."/>
            <person name="La Ragione R."/>
            <person name="Hildebrand F."/>
            <person name="Pallen M.J."/>
        </authorList>
    </citation>
    <scope>NUCLEOTIDE SEQUENCE</scope>
    <source>
        <strain evidence="2">ChiHjej12B11-24981</strain>
    </source>
</reference>
<feature type="transmembrane region" description="Helical" evidence="1">
    <location>
        <begin position="28"/>
        <end position="46"/>
    </location>
</feature>
<feature type="transmembrane region" description="Helical" evidence="1">
    <location>
        <begin position="208"/>
        <end position="230"/>
    </location>
</feature>
<dbReference type="InterPro" id="IPR025367">
    <property type="entry name" value="DUF4271"/>
</dbReference>
<gene>
    <name evidence="2" type="ORF">H9819_05355</name>
</gene>
<dbReference type="Proteomes" id="UP000824023">
    <property type="component" value="Unassembled WGS sequence"/>
</dbReference>
<feature type="transmembrane region" description="Helical" evidence="1">
    <location>
        <begin position="81"/>
        <end position="102"/>
    </location>
</feature>
<reference evidence="2" key="2">
    <citation type="submission" date="2021-04" db="EMBL/GenBank/DDBJ databases">
        <authorList>
            <person name="Gilroy R."/>
        </authorList>
    </citation>
    <scope>NUCLEOTIDE SEQUENCE</scope>
    <source>
        <strain evidence="2">ChiHjej12B11-24981</strain>
    </source>
</reference>
<dbReference type="AlphaFoldDB" id="A0A9D2A5P6"/>
<name>A0A9D2A5P6_9BACE</name>
<keyword evidence="1" id="KW-1133">Transmembrane helix</keyword>
<feature type="transmembrane region" description="Helical" evidence="1">
    <location>
        <begin position="153"/>
        <end position="174"/>
    </location>
</feature>